<organism evidence="3 4">
    <name type="scientific">Treponema lecithinolyticum ATCC 700332</name>
    <dbReference type="NCBI Taxonomy" id="1321815"/>
    <lineage>
        <taxon>Bacteria</taxon>
        <taxon>Pseudomonadati</taxon>
        <taxon>Spirochaetota</taxon>
        <taxon>Spirochaetia</taxon>
        <taxon>Spirochaetales</taxon>
        <taxon>Treponemataceae</taxon>
        <taxon>Treponema</taxon>
    </lineage>
</organism>
<dbReference type="PANTHER" id="PTHR43686">
    <property type="entry name" value="SULFURTRANSFERASE-RELATED"/>
    <property type="match status" value="1"/>
</dbReference>
<reference evidence="3 4" key="1">
    <citation type="submission" date="2013-08" db="EMBL/GenBank/DDBJ databases">
        <authorList>
            <person name="Weinstock G."/>
            <person name="Sodergren E."/>
            <person name="Wylie T."/>
            <person name="Fulton L."/>
            <person name="Fulton R."/>
            <person name="Fronick C."/>
            <person name="O'Laughlin M."/>
            <person name="Godfrey J."/>
            <person name="Miner T."/>
            <person name="Herter B."/>
            <person name="Appelbaum E."/>
            <person name="Cordes M."/>
            <person name="Lek S."/>
            <person name="Wollam A."/>
            <person name="Pepin K.H."/>
            <person name="Palsikar V.B."/>
            <person name="Mitreva M."/>
            <person name="Wilson R.K."/>
        </authorList>
    </citation>
    <scope>NUCLEOTIDE SEQUENCE [LARGE SCALE GENOMIC DNA]</scope>
    <source>
        <strain evidence="3 4">ATCC 700332</strain>
    </source>
</reference>
<dbReference type="EMBL" id="AWVH01000025">
    <property type="protein sequence ID" value="ERJ93479.1"/>
    <property type="molecule type" value="Genomic_DNA"/>
</dbReference>
<evidence type="ECO:0000256" key="1">
    <source>
        <dbReference type="ARBA" id="ARBA00022679"/>
    </source>
</evidence>
<dbReference type="PANTHER" id="PTHR43686:SF1">
    <property type="entry name" value="AMINOTRAN_5 DOMAIN-CONTAINING PROTEIN"/>
    <property type="match status" value="1"/>
</dbReference>
<dbReference type="Pfam" id="PF01171">
    <property type="entry name" value="ATP_bind_3"/>
    <property type="match status" value="1"/>
</dbReference>
<dbReference type="RefSeq" id="WP_021687163.1">
    <property type="nucleotide sequence ID" value="NZ_KI260564.1"/>
</dbReference>
<evidence type="ECO:0000259" key="2">
    <source>
        <dbReference type="Pfam" id="PF01171"/>
    </source>
</evidence>
<sequence length="239" mass="27242">MSRPKLFRIIDKAVYDYKLIENGDRIAIGASGGKDSTALLEYFADRKRQGRENFDFCAVHVESGIGSPLSSELQQLFADWGIKCVTLQADVLSRLKPGMKMNCWWCSTQRRTELNNYAIANGFNKIALGHHLDDVLETLLMNALNKGELSTMPPRLKYKKYPVTVIRPLCLADEKTIIEHTQRCEYKSVTCTCSYQDNSGRKDARRRLAVLTENNADQKKRLFEALQNIKTDYLPKVIS</sequence>
<dbReference type="InterPro" id="IPR014729">
    <property type="entry name" value="Rossmann-like_a/b/a_fold"/>
</dbReference>
<keyword evidence="4" id="KW-1185">Reference proteome</keyword>
<dbReference type="Proteomes" id="UP000016649">
    <property type="component" value="Unassembled WGS sequence"/>
</dbReference>
<accession>A0ABN0NZH6</accession>
<comment type="caution">
    <text evidence="3">The sequence shown here is derived from an EMBL/GenBank/DDBJ whole genome shotgun (WGS) entry which is preliminary data.</text>
</comment>
<dbReference type="InterPro" id="IPR011063">
    <property type="entry name" value="TilS/TtcA_N"/>
</dbReference>
<dbReference type="InterPro" id="IPR035107">
    <property type="entry name" value="tRNA_thiolation_TtcA_Ctu1"/>
</dbReference>
<gene>
    <name evidence="3" type="ORF">HMPREF9193_00949</name>
</gene>
<dbReference type="Gene3D" id="3.40.50.620">
    <property type="entry name" value="HUPs"/>
    <property type="match status" value="1"/>
</dbReference>
<proteinExistence type="predicted"/>
<protein>
    <submittedName>
        <fullName evidence="3">PP-loop family protein</fullName>
    </submittedName>
</protein>
<dbReference type="CDD" id="cd24138">
    <property type="entry name" value="TtcA-like"/>
    <property type="match status" value="1"/>
</dbReference>
<evidence type="ECO:0000313" key="3">
    <source>
        <dbReference type="EMBL" id="ERJ93479.1"/>
    </source>
</evidence>
<dbReference type="SUPFAM" id="SSF52402">
    <property type="entry name" value="Adenine nucleotide alpha hydrolases-like"/>
    <property type="match status" value="1"/>
</dbReference>
<name>A0ABN0NZH6_TRELE</name>
<dbReference type="PIRSF" id="PIRSF004976">
    <property type="entry name" value="ATPase_YdaO"/>
    <property type="match status" value="1"/>
</dbReference>
<keyword evidence="1" id="KW-0808">Transferase</keyword>
<evidence type="ECO:0000313" key="4">
    <source>
        <dbReference type="Proteomes" id="UP000016649"/>
    </source>
</evidence>
<feature type="domain" description="tRNA(Ile)-lysidine/2-thiocytidine synthase N-terminal" evidence="2">
    <location>
        <begin position="26"/>
        <end position="183"/>
    </location>
</feature>